<dbReference type="Gene3D" id="3.30.2080.10">
    <property type="entry name" value="GH92 mannosidase domain"/>
    <property type="match status" value="1"/>
</dbReference>
<evidence type="ECO:0000256" key="1">
    <source>
        <dbReference type="ARBA" id="ARBA00001913"/>
    </source>
</evidence>
<comment type="cofactor">
    <cofactor evidence="1">
        <name>Ca(2+)</name>
        <dbReference type="ChEBI" id="CHEBI:29108"/>
    </cofactor>
</comment>
<dbReference type="InterPro" id="IPR050883">
    <property type="entry name" value="PNGase"/>
</dbReference>
<dbReference type="RefSeq" id="WP_072765748.1">
    <property type="nucleotide sequence ID" value="NZ_FQYX01000036.1"/>
</dbReference>
<dbReference type="InterPro" id="IPR005887">
    <property type="entry name" value="GH92_a_mannosidase_put"/>
</dbReference>
<organism evidence="7 8">
    <name type="scientific">Arenibacter nanhaiticus</name>
    <dbReference type="NCBI Taxonomy" id="558155"/>
    <lineage>
        <taxon>Bacteria</taxon>
        <taxon>Pseudomonadati</taxon>
        <taxon>Bacteroidota</taxon>
        <taxon>Flavobacteriia</taxon>
        <taxon>Flavobacteriales</taxon>
        <taxon>Flavobacteriaceae</taxon>
        <taxon>Arenibacter</taxon>
    </lineage>
</organism>
<dbReference type="PANTHER" id="PTHR12143:SF39">
    <property type="entry name" value="SECRETED PROTEIN"/>
    <property type="match status" value="1"/>
</dbReference>
<keyword evidence="3" id="KW-0106">Calcium</keyword>
<evidence type="ECO:0000313" key="7">
    <source>
        <dbReference type="EMBL" id="SHJ77261.1"/>
    </source>
</evidence>
<comment type="subunit">
    <text evidence="2">Monomer.</text>
</comment>
<dbReference type="GO" id="GO:0005975">
    <property type="term" value="P:carbohydrate metabolic process"/>
    <property type="evidence" value="ECO:0007669"/>
    <property type="project" value="InterPro"/>
</dbReference>
<dbReference type="GO" id="GO:0000224">
    <property type="term" value="F:peptide-N4-(N-acetyl-beta-glucosaminyl)asparagine amidase activity"/>
    <property type="evidence" value="ECO:0007669"/>
    <property type="project" value="TreeGrafter"/>
</dbReference>
<dbReference type="GO" id="GO:0006516">
    <property type="term" value="P:glycoprotein catabolic process"/>
    <property type="evidence" value="ECO:0007669"/>
    <property type="project" value="TreeGrafter"/>
</dbReference>
<dbReference type="EMBL" id="FQYX01000036">
    <property type="protein sequence ID" value="SHJ77261.1"/>
    <property type="molecule type" value="Genomic_DNA"/>
</dbReference>
<dbReference type="Pfam" id="PF13290">
    <property type="entry name" value="CHB_HEX_C_1"/>
    <property type="match status" value="1"/>
</dbReference>
<dbReference type="InterPro" id="IPR041371">
    <property type="entry name" value="GH92_N"/>
</dbReference>
<accession>A0A1M6M196</accession>
<gene>
    <name evidence="7" type="ORF">SAMN04487911_1365</name>
</gene>
<dbReference type="InterPro" id="IPR012939">
    <property type="entry name" value="Glyco_hydro_92"/>
</dbReference>
<feature type="domain" description="Glycosyl hydrolase family 92 N-terminal" evidence="6">
    <location>
        <begin position="33"/>
        <end position="267"/>
    </location>
</feature>
<feature type="domain" description="Glycosyl hydrolase family 92" evidence="4">
    <location>
        <begin position="275"/>
        <end position="741"/>
    </location>
</feature>
<dbReference type="Pfam" id="PF07971">
    <property type="entry name" value="Glyco_hydro_92"/>
    <property type="match status" value="1"/>
</dbReference>
<reference evidence="7 8" key="1">
    <citation type="submission" date="2016-11" db="EMBL/GenBank/DDBJ databases">
        <authorList>
            <person name="Jaros S."/>
            <person name="Januszkiewicz K."/>
            <person name="Wedrychowicz H."/>
        </authorList>
    </citation>
    <scope>NUCLEOTIDE SEQUENCE [LARGE SCALE GENOMIC DNA]</scope>
    <source>
        <strain evidence="7 8">CGMCC 1.8863</strain>
    </source>
</reference>
<dbReference type="PROSITE" id="PS51257">
    <property type="entry name" value="PROKAR_LIPOPROTEIN"/>
    <property type="match status" value="1"/>
</dbReference>
<dbReference type="SUPFAM" id="SSF48208">
    <property type="entry name" value="Six-hairpin glycosidases"/>
    <property type="match status" value="1"/>
</dbReference>
<dbReference type="FunFam" id="3.30.2080.10:FF:000001">
    <property type="entry name" value="Alpha-1,2-mannosidase subfamily"/>
    <property type="match status" value="1"/>
</dbReference>
<dbReference type="GO" id="GO:0030246">
    <property type="term" value="F:carbohydrate binding"/>
    <property type="evidence" value="ECO:0007669"/>
    <property type="project" value="InterPro"/>
</dbReference>
<dbReference type="Gene3D" id="1.20.1610.10">
    <property type="entry name" value="alpha-1,2-mannosidases domains"/>
    <property type="match status" value="1"/>
</dbReference>
<sequence length="1008" mass="111656">MRNIMIMLGLILLVFSCTKTKKQSKEVLALTQYVDPMIGTDAHGHTFPGATTPYGMVQLSPSNDFKDWDWCSGYHYSDTIIKGFAHNHISGAGLSGLGDILIMPTMGKNTTYAGSDAEVDTSYRSRFTHKSEKAYAGYYGVSLEDYKIDVALTATTRSGFHKYTFNQEGVTDIVIDPTHALMEKAMETSISKVSDTEVLGYKKVNMGGDKFRFMYFSAKFSKPFKKFSITNNDIVVNETSLTAAKAKALVSFTVEKGEELEIVVTLSPTGYDGVEKNYLAEAKGKTFDTALDEAVSTWNQELNKIQLDEVVSDTKKRTFYTAMYHAFIGPNIISDVDGQYVVEGKKLHSKHVQYSNFSTWDTYRALNPLLTIISQERTAAIVNSMVSRDTEANVGQPVWELFGFDNSCMIGYTTASVIGDAVLKDIPGIDHEQAYASMRGAAFDLTKHSAVYDVSGLEDYINYGYVTSETGSSVSKTTEYNYHDFVISEVAKKLGKDADAQLFKRRSIGYRNLFDPSSGYLLPKYSNGDVNLMDLSIWDELVTNYVSGNIWAYSAYTPQDMEGAIRLHGGKEKYAAWLDGVFTDTTQLGGVQHVDISGFIGKYGHGDEPGHHMPYLYNFVGQPWKTQKYVHEVISTMYSDRPDGMVNNEDLGQMSAWYIFSTLGFYPLSPSSLQYQLGAPYFEKASIHLENGNSFVVSAENLSEENIYVQSVLLNGKTYDKNFIYHKDIIKGGSIVFTMGPKPNKKWGASDESTAVGKLNESTVKIPVIAALAPFDTNERAFFADKHLVKLKSNESDASIYYTLDGSTPTQKSSLYIAPITVTSDAVLKAIAVKEGLNPSKVYEKPLVKSVFPSLKKGYPKVDMVNPDTAYGKGDGSTLFDEVFGSSSYGDGKWTGIKGNIELYLNLGEKVALNGISLGVLTDVGSWIFPAKTISVYGGNSKDNLTLIAQKEILYTEDLPKEVVRHTLALKGSYRWLRIKITPFGNAPEWHGASGQKVWLFIDEINVF</sequence>
<evidence type="ECO:0000256" key="2">
    <source>
        <dbReference type="ARBA" id="ARBA00011245"/>
    </source>
</evidence>
<name>A0A1M6M196_9FLAO</name>
<dbReference type="PANTHER" id="PTHR12143">
    <property type="entry name" value="PEPTIDE N-GLYCANASE PNGASE -RELATED"/>
    <property type="match status" value="1"/>
</dbReference>
<dbReference type="InterPro" id="IPR014718">
    <property type="entry name" value="GH-type_carb-bd"/>
</dbReference>
<dbReference type="Gene3D" id="1.20.1050.60">
    <property type="entry name" value="alpha-1,2-mannosidase"/>
    <property type="match status" value="1"/>
</dbReference>
<evidence type="ECO:0000259" key="5">
    <source>
        <dbReference type="Pfam" id="PF13290"/>
    </source>
</evidence>
<keyword evidence="8" id="KW-1185">Reference proteome</keyword>
<dbReference type="InterPro" id="IPR059177">
    <property type="entry name" value="GH29D-like_dom"/>
</dbReference>
<dbReference type="NCBIfam" id="TIGR01180">
    <property type="entry name" value="aman2_put"/>
    <property type="match status" value="1"/>
</dbReference>
<evidence type="ECO:0000259" key="4">
    <source>
        <dbReference type="Pfam" id="PF07971"/>
    </source>
</evidence>
<dbReference type="Proteomes" id="UP000184231">
    <property type="component" value="Unassembled WGS sequence"/>
</dbReference>
<evidence type="ECO:0000259" key="6">
    <source>
        <dbReference type="Pfam" id="PF17678"/>
    </source>
</evidence>
<dbReference type="GO" id="GO:0005829">
    <property type="term" value="C:cytosol"/>
    <property type="evidence" value="ECO:0007669"/>
    <property type="project" value="TreeGrafter"/>
</dbReference>
<evidence type="ECO:0000256" key="3">
    <source>
        <dbReference type="ARBA" id="ARBA00022837"/>
    </source>
</evidence>
<dbReference type="InterPro" id="IPR008928">
    <property type="entry name" value="6-hairpin_glycosidase_sf"/>
</dbReference>
<proteinExistence type="predicted"/>
<dbReference type="Gene3D" id="2.70.98.10">
    <property type="match status" value="1"/>
</dbReference>
<evidence type="ECO:0000313" key="8">
    <source>
        <dbReference type="Proteomes" id="UP000184231"/>
    </source>
</evidence>
<feature type="domain" description="GH29D-like beta-sandwich" evidence="5">
    <location>
        <begin position="786"/>
        <end position="843"/>
    </location>
</feature>
<protein>
    <submittedName>
        <fullName evidence="7">Alpha-1,2-mannosidase, putative</fullName>
    </submittedName>
</protein>
<dbReference type="AlphaFoldDB" id="A0A1M6M196"/>
<dbReference type="Pfam" id="PF17678">
    <property type="entry name" value="Glyco_hydro_92N"/>
    <property type="match status" value="1"/>
</dbReference>
<dbReference type="STRING" id="558155.SAMN04487911_1365"/>
<dbReference type="OrthoDB" id="9804511at2"/>